<name>A0A8H6I3X6_9AGAR</name>
<protein>
    <recommendedName>
        <fullName evidence="4">Secreted protein</fullName>
    </recommendedName>
</protein>
<dbReference type="AlphaFoldDB" id="A0A8H6I3X6"/>
<evidence type="ECO:0000313" key="3">
    <source>
        <dbReference type="Proteomes" id="UP000521943"/>
    </source>
</evidence>
<organism evidence="2 3">
    <name type="scientific">Ephemerocybe angulata</name>
    <dbReference type="NCBI Taxonomy" id="980116"/>
    <lineage>
        <taxon>Eukaryota</taxon>
        <taxon>Fungi</taxon>
        <taxon>Dikarya</taxon>
        <taxon>Basidiomycota</taxon>
        <taxon>Agaricomycotina</taxon>
        <taxon>Agaricomycetes</taxon>
        <taxon>Agaricomycetidae</taxon>
        <taxon>Agaricales</taxon>
        <taxon>Agaricineae</taxon>
        <taxon>Psathyrellaceae</taxon>
        <taxon>Ephemerocybe</taxon>
    </lineage>
</organism>
<proteinExistence type="predicted"/>
<keyword evidence="3" id="KW-1185">Reference proteome</keyword>
<evidence type="ECO:0008006" key="4">
    <source>
        <dbReference type="Google" id="ProtNLM"/>
    </source>
</evidence>
<gene>
    <name evidence="2" type="ORF">DFP72DRAFT_891223</name>
</gene>
<feature type="signal peptide" evidence="1">
    <location>
        <begin position="1"/>
        <end position="21"/>
    </location>
</feature>
<reference evidence="2 3" key="1">
    <citation type="submission" date="2020-07" db="EMBL/GenBank/DDBJ databases">
        <title>Comparative genomics of pyrophilous fungi reveals a link between fire events and developmental genes.</title>
        <authorList>
            <consortium name="DOE Joint Genome Institute"/>
            <person name="Steindorff A.S."/>
            <person name="Carver A."/>
            <person name="Calhoun S."/>
            <person name="Stillman K."/>
            <person name="Liu H."/>
            <person name="Lipzen A."/>
            <person name="Pangilinan J."/>
            <person name="Labutti K."/>
            <person name="Bruns T.D."/>
            <person name="Grigoriev I.V."/>
        </authorList>
    </citation>
    <scope>NUCLEOTIDE SEQUENCE [LARGE SCALE GENOMIC DNA]</scope>
    <source>
        <strain evidence="2 3">CBS 144469</strain>
    </source>
</reference>
<accession>A0A8H6I3X6</accession>
<dbReference type="EMBL" id="JACGCI010000022">
    <property type="protein sequence ID" value="KAF6757467.1"/>
    <property type="molecule type" value="Genomic_DNA"/>
</dbReference>
<dbReference type="Proteomes" id="UP000521943">
    <property type="component" value="Unassembled WGS sequence"/>
</dbReference>
<sequence>MPQISTATWLSGNVLLWRSVALTTSLQSYKRPSASWHLRTRAATSKISALNIFGQTPRRISRAQVFLAPGRKEFWRIWGCISNVRHVRQFTGSDRTGLMRAV</sequence>
<evidence type="ECO:0000313" key="2">
    <source>
        <dbReference type="EMBL" id="KAF6757467.1"/>
    </source>
</evidence>
<feature type="chain" id="PRO_5034411073" description="Secreted protein" evidence="1">
    <location>
        <begin position="22"/>
        <end position="102"/>
    </location>
</feature>
<comment type="caution">
    <text evidence="2">The sequence shown here is derived from an EMBL/GenBank/DDBJ whole genome shotgun (WGS) entry which is preliminary data.</text>
</comment>
<keyword evidence="1" id="KW-0732">Signal</keyword>
<evidence type="ECO:0000256" key="1">
    <source>
        <dbReference type="SAM" id="SignalP"/>
    </source>
</evidence>